<proteinExistence type="inferred from homology"/>
<dbReference type="GO" id="GO:0016579">
    <property type="term" value="P:protein deubiquitination"/>
    <property type="evidence" value="ECO:0007669"/>
    <property type="project" value="InterPro"/>
</dbReference>
<protein>
    <recommendedName>
        <fullName evidence="4">ubiquitinyl hydrolase 1</fullName>
        <ecNumber evidence="4">3.4.19.12</ecNumber>
    </recommendedName>
</protein>
<dbReference type="GO" id="GO:0005829">
    <property type="term" value="C:cytosol"/>
    <property type="evidence" value="ECO:0007669"/>
    <property type="project" value="TreeGrafter"/>
</dbReference>
<dbReference type="PANTHER" id="PTHR24006">
    <property type="entry name" value="UBIQUITIN CARBOXYL-TERMINAL HYDROLASE"/>
    <property type="match status" value="1"/>
</dbReference>
<keyword evidence="5" id="KW-0645">Protease</keyword>
<evidence type="ECO:0000313" key="12">
    <source>
        <dbReference type="EMBL" id="WZN63107.1"/>
    </source>
</evidence>
<keyword evidence="6" id="KW-0833">Ubl conjugation pathway</keyword>
<dbReference type="InterPro" id="IPR028889">
    <property type="entry name" value="USP"/>
</dbReference>
<evidence type="ECO:0000256" key="10">
    <source>
        <dbReference type="SAM" id="MobiDB-lite"/>
    </source>
</evidence>
<evidence type="ECO:0000256" key="7">
    <source>
        <dbReference type="ARBA" id="ARBA00022801"/>
    </source>
</evidence>
<gene>
    <name evidence="12" type="ORF">HKI87_07g46520</name>
</gene>
<feature type="domain" description="USP" evidence="11">
    <location>
        <begin position="192"/>
        <end position="541"/>
    </location>
</feature>
<dbReference type="InterPro" id="IPR018200">
    <property type="entry name" value="USP_CS"/>
</dbReference>
<accession>A0AAX4PAU2</accession>
<comment type="similarity">
    <text evidence="3">Belongs to the peptidase C19 family.</text>
</comment>
<keyword evidence="8" id="KW-0788">Thiol protease</keyword>
<evidence type="ECO:0000256" key="1">
    <source>
        <dbReference type="ARBA" id="ARBA00000707"/>
    </source>
</evidence>
<dbReference type="Pfam" id="PF00443">
    <property type="entry name" value="UCH"/>
    <property type="match status" value="1"/>
</dbReference>
<dbReference type="GO" id="GO:0005634">
    <property type="term" value="C:nucleus"/>
    <property type="evidence" value="ECO:0007669"/>
    <property type="project" value="UniProtKB-SubCell"/>
</dbReference>
<evidence type="ECO:0000256" key="2">
    <source>
        <dbReference type="ARBA" id="ARBA00004123"/>
    </source>
</evidence>
<keyword evidence="13" id="KW-1185">Reference proteome</keyword>
<feature type="compositionally biased region" description="Basic and acidic residues" evidence="10">
    <location>
        <begin position="33"/>
        <end position="50"/>
    </location>
</feature>
<dbReference type="GO" id="GO:0006508">
    <property type="term" value="P:proteolysis"/>
    <property type="evidence" value="ECO:0007669"/>
    <property type="project" value="UniProtKB-KW"/>
</dbReference>
<dbReference type="InterPro" id="IPR001394">
    <property type="entry name" value="Peptidase_C19_UCH"/>
</dbReference>
<dbReference type="AlphaFoldDB" id="A0AAX4PAU2"/>
<dbReference type="PROSITE" id="PS00972">
    <property type="entry name" value="USP_1"/>
    <property type="match status" value="1"/>
</dbReference>
<dbReference type="EC" id="3.4.19.12" evidence="4"/>
<dbReference type="Gene3D" id="3.90.70.10">
    <property type="entry name" value="Cysteine proteinases"/>
    <property type="match status" value="1"/>
</dbReference>
<dbReference type="PANTHER" id="PTHR24006:SF722">
    <property type="entry name" value="UBIQUITIN CARBOXYL-TERMINAL HYDROLASE 48"/>
    <property type="match status" value="1"/>
</dbReference>
<feature type="region of interest" description="Disordered" evidence="10">
    <location>
        <begin position="1065"/>
        <end position="1089"/>
    </location>
</feature>
<reference evidence="12 13" key="1">
    <citation type="submission" date="2024-03" db="EMBL/GenBank/DDBJ databases">
        <title>Complete genome sequence of the green alga Chloropicon roscoffensis RCC1871.</title>
        <authorList>
            <person name="Lemieux C."/>
            <person name="Pombert J.-F."/>
            <person name="Otis C."/>
            <person name="Turmel M."/>
        </authorList>
    </citation>
    <scope>NUCLEOTIDE SEQUENCE [LARGE SCALE GENOMIC DNA]</scope>
    <source>
        <strain evidence="12 13">RCC1871</strain>
    </source>
</reference>
<evidence type="ECO:0000256" key="8">
    <source>
        <dbReference type="ARBA" id="ARBA00022807"/>
    </source>
</evidence>
<keyword evidence="9" id="KW-0539">Nucleus</keyword>
<feature type="region of interest" description="Disordered" evidence="10">
    <location>
        <begin position="1"/>
        <end position="84"/>
    </location>
</feature>
<evidence type="ECO:0000259" key="11">
    <source>
        <dbReference type="PROSITE" id="PS50235"/>
    </source>
</evidence>
<dbReference type="PROSITE" id="PS50235">
    <property type="entry name" value="USP_3"/>
    <property type="match status" value="1"/>
</dbReference>
<keyword evidence="7 12" id="KW-0378">Hydrolase</keyword>
<comment type="catalytic activity">
    <reaction evidence="1">
        <text>Thiol-dependent hydrolysis of ester, thioester, amide, peptide and isopeptide bonds formed by the C-terminal Gly of ubiquitin (a 76-residue protein attached to proteins as an intracellular targeting signal).</text>
        <dbReference type="EC" id="3.4.19.12"/>
    </reaction>
</comment>
<organism evidence="12 13">
    <name type="scientific">Chloropicon roscoffensis</name>
    <dbReference type="NCBI Taxonomy" id="1461544"/>
    <lineage>
        <taxon>Eukaryota</taxon>
        <taxon>Viridiplantae</taxon>
        <taxon>Chlorophyta</taxon>
        <taxon>Chloropicophyceae</taxon>
        <taxon>Chloropicales</taxon>
        <taxon>Chloropicaceae</taxon>
        <taxon>Chloropicon</taxon>
    </lineage>
</organism>
<name>A0AAX4PAU2_9CHLO</name>
<dbReference type="InterPro" id="IPR050164">
    <property type="entry name" value="Peptidase_C19"/>
</dbReference>
<feature type="compositionally biased region" description="Basic residues" evidence="10">
    <location>
        <begin position="1"/>
        <end position="21"/>
    </location>
</feature>
<dbReference type="InterPro" id="IPR038765">
    <property type="entry name" value="Papain-like_cys_pep_sf"/>
</dbReference>
<evidence type="ECO:0000256" key="3">
    <source>
        <dbReference type="ARBA" id="ARBA00009085"/>
    </source>
</evidence>
<dbReference type="GO" id="GO:0004843">
    <property type="term" value="F:cysteine-type deubiquitinase activity"/>
    <property type="evidence" value="ECO:0007669"/>
    <property type="project" value="UniProtKB-EC"/>
</dbReference>
<evidence type="ECO:0000256" key="9">
    <source>
        <dbReference type="ARBA" id="ARBA00023242"/>
    </source>
</evidence>
<evidence type="ECO:0000256" key="5">
    <source>
        <dbReference type="ARBA" id="ARBA00022670"/>
    </source>
</evidence>
<evidence type="ECO:0000313" key="13">
    <source>
        <dbReference type="Proteomes" id="UP001472866"/>
    </source>
</evidence>
<dbReference type="Proteomes" id="UP001472866">
    <property type="component" value="Chromosome 07"/>
</dbReference>
<evidence type="ECO:0000256" key="4">
    <source>
        <dbReference type="ARBA" id="ARBA00012759"/>
    </source>
</evidence>
<dbReference type="EMBL" id="CP151507">
    <property type="protein sequence ID" value="WZN63107.1"/>
    <property type="molecule type" value="Genomic_DNA"/>
</dbReference>
<dbReference type="SUPFAM" id="SSF54001">
    <property type="entry name" value="Cysteine proteinases"/>
    <property type="match status" value="1"/>
</dbReference>
<evidence type="ECO:0000256" key="6">
    <source>
        <dbReference type="ARBA" id="ARBA00022786"/>
    </source>
</evidence>
<comment type="subcellular location">
    <subcellularLocation>
        <location evidence="2">Nucleus</location>
    </subcellularLocation>
</comment>
<sequence length="1089" mass="121313">MAPTGGKKRGRGESKKAKKGSHGAAGEVLEYQQTREHELKEAIERLERLGRQQASATGESRHSIRNKRTPGSQGGQGGDRRKDATRMVHDEEDGWVEALWEVAGEVRESRSASVASAKKARGERALASSPFSVAGYNRSTQTKRKGLWKKDQDLLSQVGEDPALYERRLAARAGEASTRQQSQSQNAATHPAGLCNLGATCYANSVIQCLFSVPELRRALLRVSSSGEDEGTESSHSQQRQIPEDLVVVEGLHALFAELQFGPVAVVNPQHFLTQVLRLNKDVQQDCQEFWTLLHYSLDAGLQKLSDKSFARLMRSSFVGQTSYKTVCKKCKQLSASSQTMHDFQVLELEVKDAGGKKKGAQATLQTSLETLLEEELLEGDNKYFCQHCDSRQDAARRTEINSLPQHLILQLKRFRYDLKTFERKKIKANFSFPLVVDMAPYLASDGQATRLGKRVAGRRDQGGDLYEAESIILHKGKSAAQGHYIALVRRKEDGLWWQFDDQTVTCVGSDLSTTSSFAKDEQREGSLTSTQVYIIVYGRRGARDSGSDAAESAELDMGILPPTTRKRVAELLQDYRVSKETYRAKRDAFLERLHRKRESVRKFFEVSEGAYDANLAFCVSGEKLQSWSTTLDGCESVDMAGFRCLHGMVDPRRIEELKVLGPEAFEILMETAPVKPVLGANMLCVSCLEDVFRKELTELAMERRNNDVLVEFLEAPQSPLRELQMNGTSGENFYVSRRWLQRWMRGSGLRDAMQASPTADLVCMCGNRISPDPRAHRDLEEISSTLWAYFRGACTYFGVPAPEIGRNVEVCLKCSTAMLPQRYLTSSRSIAKAEKKVAEALRDIATKSPLILKSRDSYCVVPIKWYYEWKKLLAEKATAQTMIESIAKCLEEVQSHCKGDAALWSTPHVAFVKAQLRRNAWHQSLHESNLLILSAPMWKVLRNVAGTRDNSEVELQLVMSKDLAPQVVTKPQLSQGGEAEAAAGSPLSRVWVFGTFEGEGKTAIEVDVEGTTTVADLRGILEAGKHKPRGSITGMFHCQRLLPEQRPLPSLGLAQGDVLCFETSKDGESSSEDAQEEKNFEGTRLTAF</sequence>